<feature type="domain" description="UmuC" evidence="3">
    <location>
        <begin position="1"/>
        <end position="200"/>
    </location>
</feature>
<dbReference type="InterPro" id="IPR001126">
    <property type="entry name" value="UmuC"/>
</dbReference>
<dbReference type="PROSITE" id="PS50173">
    <property type="entry name" value="UMUC"/>
    <property type="match status" value="1"/>
</dbReference>
<dbReference type="FunFam" id="3.40.1170.60:FF:000006">
    <property type="entry name" value="DNA polymerase iota"/>
    <property type="match status" value="1"/>
</dbReference>
<evidence type="ECO:0000256" key="1">
    <source>
        <dbReference type="ARBA" id="ARBA00010945"/>
    </source>
</evidence>
<dbReference type="OrthoDB" id="447129at2759"/>
<dbReference type="Gene3D" id="3.30.1490.100">
    <property type="entry name" value="DNA polymerase, Y-family, little finger domain"/>
    <property type="match status" value="1"/>
</dbReference>
<dbReference type="PANTHER" id="PTHR46404:SF1">
    <property type="entry name" value="DNA POLYMERASE IOTA"/>
    <property type="match status" value="1"/>
</dbReference>
<proteinExistence type="inferred from homology"/>
<accession>A0A2R2MP77</accession>
<dbReference type="Gene3D" id="1.10.150.20">
    <property type="entry name" value="5' to 3' exonuclease, C-terminal subdomain"/>
    <property type="match status" value="1"/>
</dbReference>
<comment type="similarity">
    <text evidence="1">Belongs to the DNA polymerase type-Y family.</text>
</comment>
<dbReference type="GO" id="GO:0003684">
    <property type="term" value="F:damaged DNA binding"/>
    <property type="evidence" value="ECO:0007669"/>
    <property type="project" value="InterPro"/>
</dbReference>
<dbReference type="InParanoid" id="A0A2R2MP77"/>
<dbReference type="InterPro" id="IPR017961">
    <property type="entry name" value="DNA_pol_Y-fam_little_finger"/>
</dbReference>
<dbReference type="KEGG" id="lak:106169989"/>
<dbReference type="GeneID" id="106169989"/>
<dbReference type="InterPro" id="IPR053848">
    <property type="entry name" value="IMS_HHH_1"/>
</dbReference>
<dbReference type="GO" id="GO:0003887">
    <property type="term" value="F:DNA-directed DNA polymerase activity"/>
    <property type="evidence" value="ECO:0007669"/>
    <property type="project" value="InterPro"/>
</dbReference>
<dbReference type="STRING" id="7574.A0A2R2MP77"/>
<dbReference type="InterPro" id="IPR043502">
    <property type="entry name" value="DNA/RNA_pol_sf"/>
</dbReference>
<dbReference type="Pfam" id="PF11799">
    <property type="entry name" value="IMS_C"/>
    <property type="match status" value="1"/>
</dbReference>
<dbReference type="GO" id="GO:0019985">
    <property type="term" value="P:translesion synthesis"/>
    <property type="evidence" value="ECO:0007669"/>
    <property type="project" value="TreeGrafter"/>
</dbReference>
<evidence type="ECO:0000313" key="5">
    <source>
        <dbReference type="RefSeq" id="XP_023931988.1"/>
    </source>
</evidence>
<dbReference type="GO" id="GO:0006281">
    <property type="term" value="P:DNA repair"/>
    <property type="evidence" value="ECO:0007669"/>
    <property type="project" value="InterPro"/>
</dbReference>
<dbReference type="FunFam" id="3.30.70.270:FF:000013">
    <property type="entry name" value="Polymerase (DNA directed) iota"/>
    <property type="match status" value="1"/>
</dbReference>
<dbReference type="Proteomes" id="UP000085678">
    <property type="component" value="Unplaced"/>
</dbReference>
<dbReference type="Gene3D" id="3.40.1170.60">
    <property type="match status" value="1"/>
</dbReference>
<reference evidence="5" key="1">
    <citation type="submission" date="2025-08" db="UniProtKB">
        <authorList>
            <consortium name="RefSeq"/>
        </authorList>
    </citation>
    <scope>IDENTIFICATION</scope>
    <source>
        <tissue evidence="5">Gonads</tissue>
    </source>
</reference>
<keyword evidence="4" id="KW-1185">Reference proteome</keyword>
<protein>
    <submittedName>
        <fullName evidence="5">DNA polymerase iota</fullName>
    </submittedName>
</protein>
<dbReference type="SUPFAM" id="SSF56672">
    <property type="entry name" value="DNA/RNA polymerases"/>
    <property type="match status" value="1"/>
</dbReference>
<evidence type="ECO:0000259" key="3">
    <source>
        <dbReference type="PROSITE" id="PS50173"/>
    </source>
</evidence>
<dbReference type="Pfam" id="PF00817">
    <property type="entry name" value="IMS"/>
    <property type="match status" value="1"/>
</dbReference>
<dbReference type="RefSeq" id="XP_023931988.1">
    <property type="nucleotide sequence ID" value="XM_024076220.1"/>
</dbReference>
<dbReference type="AlphaFoldDB" id="A0A2R2MP77"/>
<dbReference type="SUPFAM" id="SSF100879">
    <property type="entry name" value="Lesion bypass DNA polymerase (Y-family), little finger domain"/>
    <property type="match status" value="1"/>
</dbReference>
<keyword evidence="2" id="KW-0237">DNA synthesis</keyword>
<dbReference type="Pfam" id="PF21999">
    <property type="entry name" value="IMS_HHH_1"/>
    <property type="match status" value="1"/>
</dbReference>
<evidence type="ECO:0000313" key="4">
    <source>
        <dbReference type="Proteomes" id="UP000085678"/>
    </source>
</evidence>
<dbReference type="Gene3D" id="3.30.70.270">
    <property type="match status" value="1"/>
</dbReference>
<evidence type="ECO:0000256" key="2">
    <source>
        <dbReference type="ARBA" id="ARBA00022634"/>
    </source>
</evidence>
<sequence length="352" mass="39344">MLRNPELRTKPLGIQQKNIVVTCNYVARERGISKLSYIKDAEKKCPDIVLVNGEDLTHYREMSYKITNFLLKYTPKVERLGFDENFLDVSDMVRTRLNDPSTKEEVKGHIYGQGQKDDADSCTCGCHARLTVGTQIAADIRSALQEELGISCCAGIAWNKLLSKLVAGTHKPNQQTVLFPEHTFELMLSLEAVRAIPGIGHSTAKRLASLGIQTISQLQEVDQSVLTGEFGNSMAQTMKLLSCGSDQSPVVTTGQAQSISDEDSFRKCQDVEDVKNRIGGLLDNLLKRLEEDGRLPGIIRLTLRKLDKEGQWSKRESRQCRVPSHVFALGNNKTIAWYCVLSNNKTIQMKMK</sequence>
<gene>
    <name evidence="5" type="primary">LOC106169989</name>
</gene>
<name>A0A2R2MP77_LINAN</name>
<dbReference type="InterPro" id="IPR036775">
    <property type="entry name" value="DNA_pol_Y-fam_lit_finger_sf"/>
</dbReference>
<organism evidence="4 5">
    <name type="scientific">Lingula anatina</name>
    <name type="common">Brachiopod</name>
    <name type="synonym">Lingula unguis</name>
    <dbReference type="NCBI Taxonomy" id="7574"/>
    <lineage>
        <taxon>Eukaryota</taxon>
        <taxon>Metazoa</taxon>
        <taxon>Spiralia</taxon>
        <taxon>Lophotrochozoa</taxon>
        <taxon>Brachiopoda</taxon>
        <taxon>Linguliformea</taxon>
        <taxon>Lingulata</taxon>
        <taxon>Lingulida</taxon>
        <taxon>Linguloidea</taxon>
        <taxon>Lingulidae</taxon>
        <taxon>Lingula</taxon>
    </lineage>
</organism>
<dbReference type="PANTHER" id="PTHR46404">
    <property type="entry name" value="DNA POLYMERASE IOTA"/>
    <property type="match status" value="1"/>
</dbReference>
<dbReference type="InterPro" id="IPR043128">
    <property type="entry name" value="Rev_trsase/Diguanyl_cyclase"/>
</dbReference>